<dbReference type="NCBIfam" id="TIGR01448">
    <property type="entry name" value="recD_rel"/>
    <property type="match status" value="1"/>
</dbReference>
<comment type="catalytic activity">
    <reaction evidence="3">
        <text>ATP + H2O = ADP + phosphate + H(+)</text>
        <dbReference type="Rhea" id="RHEA:13065"/>
        <dbReference type="ChEBI" id="CHEBI:15377"/>
        <dbReference type="ChEBI" id="CHEBI:15378"/>
        <dbReference type="ChEBI" id="CHEBI:30616"/>
        <dbReference type="ChEBI" id="CHEBI:43474"/>
        <dbReference type="ChEBI" id="CHEBI:456216"/>
        <dbReference type="EC" id="5.6.2.3"/>
    </reaction>
</comment>
<keyword evidence="2 3" id="KW-0067">ATP-binding</keyword>
<keyword evidence="5" id="KW-0614">Plasmid</keyword>
<dbReference type="EMBL" id="CP010971">
    <property type="protein sequence ID" value="AJQ52523.1"/>
    <property type="molecule type" value="Genomic_DNA"/>
</dbReference>
<evidence type="ECO:0000313" key="5">
    <source>
        <dbReference type="EMBL" id="AJQ52523.1"/>
    </source>
</evidence>
<dbReference type="InterPro" id="IPR027785">
    <property type="entry name" value="UvrD-like_helicase_C"/>
</dbReference>
<dbReference type="Gene3D" id="3.40.50.300">
    <property type="entry name" value="P-loop containing nucleotide triphosphate hydrolases"/>
    <property type="match status" value="2"/>
</dbReference>
<keyword evidence="1 3" id="KW-0547">Nucleotide-binding</keyword>
<evidence type="ECO:0000256" key="3">
    <source>
        <dbReference type="HAMAP-Rule" id="MF_01488"/>
    </source>
</evidence>
<dbReference type="SUPFAM" id="SSF52540">
    <property type="entry name" value="P-loop containing nucleoside triphosphate hydrolases"/>
    <property type="match status" value="1"/>
</dbReference>
<accession>A0A9N7BFK3</accession>
<dbReference type="CDD" id="cd18809">
    <property type="entry name" value="SF1_C_RecD"/>
    <property type="match status" value="1"/>
</dbReference>
<keyword evidence="3" id="KW-0347">Helicase</keyword>
<organism evidence="5 6">
    <name type="scientific">Rickettsia conorii subsp. raoultii</name>
    <dbReference type="NCBI Taxonomy" id="369822"/>
    <lineage>
        <taxon>Bacteria</taxon>
        <taxon>Pseudomonadati</taxon>
        <taxon>Pseudomonadota</taxon>
        <taxon>Alphaproteobacteria</taxon>
        <taxon>Rickettsiales</taxon>
        <taxon>Rickettsiaceae</taxon>
        <taxon>Rickettsieae</taxon>
        <taxon>Rickettsia</taxon>
        <taxon>spotted fever group</taxon>
    </lineage>
</organism>
<dbReference type="Pfam" id="PF13538">
    <property type="entry name" value="UvrD_C_2"/>
    <property type="match status" value="1"/>
</dbReference>
<dbReference type="GO" id="GO:0043139">
    <property type="term" value="F:5'-3' DNA helicase activity"/>
    <property type="evidence" value="ECO:0007669"/>
    <property type="project" value="UniProtKB-UniRule"/>
</dbReference>
<dbReference type="InterPro" id="IPR006345">
    <property type="entry name" value="RecD2"/>
</dbReference>
<dbReference type="GO" id="GO:0009338">
    <property type="term" value="C:exodeoxyribonuclease V complex"/>
    <property type="evidence" value="ECO:0007669"/>
    <property type="project" value="TreeGrafter"/>
</dbReference>
<dbReference type="GO" id="GO:0016787">
    <property type="term" value="F:hydrolase activity"/>
    <property type="evidence" value="ECO:0007669"/>
    <property type="project" value="UniProtKB-KW"/>
</dbReference>
<dbReference type="PANTHER" id="PTHR43788:SF6">
    <property type="entry name" value="DNA HELICASE B"/>
    <property type="match status" value="1"/>
</dbReference>
<dbReference type="InterPro" id="IPR010994">
    <property type="entry name" value="RuvA_2-like"/>
</dbReference>
<dbReference type="Pfam" id="PF23139">
    <property type="entry name" value="OB_YrrC"/>
    <property type="match status" value="1"/>
</dbReference>
<dbReference type="PANTHER" id="PTHR43788">
    <property type="entry name" value="DNA2/NAM7 HELICASE FAMILY MEMBER"/>
    <property type="match status" value="1"/>
</dbReference>
<geneLocation type="plasmid" evidence="6">
    <name>prra2</name>
</geneLocation>
<dbReference type="HAMAP" id="MF_01488">
    <property type="entry name" value="RecD2"/>
    <property type="match status" value="1"/>
</dbReference>
<dbReference type="CDD" id="cd17933">
    <property type="entry name" value="DEXSc_RecD-like"/>
    <property type="match status" value="1"/>
</dbReference>
<feature type="binding site" evidence="3">
    <location>
        <begin position="351"/>
        <end position="355"/>
    </location>
    <ligand>
        <name>ATP</name>
        <dbReference type="ChEBI" id="CHEBI:30616"/>
    </ligand>
</feature>
<keyword evidence="3" id="KW-0238">DNA-binding</keyword>
<keyword evidence="3" id="KW-0413">Isomerase</keyword>
<comment type="function">
    <text evidence="3">DNA-dependent ATPase and ATP-dependent 5'-3' DNA helicase. Has no activity on blunt DNA or DNA with 3'-overhangs, requires at least 10 bases of 5'-ssDNA for helicase activity.</text>
</comment>
<dbReference type="AlphaFoldDB" id="A0A9N7BFK3"/>
<dbReference type="GO" id="GO:0017116">
    <property type="term" value="F:single-stranded DNA helicase activity"/>
    <property type="evidence" value="ECO:0007669"/>
    <property type="project" value="TreeGrafter"/>
</dbReference>
<dbReference type="Gene3D" id="2.30.30.940">
    <property type="match status" value="1"/>
</dbReference>
<dbReference type="Gene3D" id="1.10.150.20">
    <property type="entry name" value="5' to 3' exonuclease, C-terminal subdomain"/>
    <property type="match status" value="1"/>
</dbReference>
<dbReference type="InterPro" id="IPR003593">
    <property type="entry name" value="AAA+_ATPase"/>
</dbReference>
<dbReference type="SUPFAM" id="SSF47781">
    <property type="entry name" value="RuvA domain 2-like"/>
    <property type="match status" value="1"/>
</dbReference>
<evidence type="ECO:0000313" key="6">
    <source>
        <dbReference type="Proteomes" id="UP000077462"/>
    </source>
</evidence>
<sequence length="722" mass="80628">MNKQDVNEYISGIIERITYHNPDNGFCVLRIKVKGHRDLITVTGNIPSVLVGEYIKCSGIWYNDRNHGKQFKAHFIKSLPPDTLEGIEKYLGSGLIKGIGPYFAKKLVLAFKDRVLEVIEHEPHLLSTVEGIGKVRANCICNNWQAQKVIREIMVFLQSHGVGTTRATRIYKTYGDRAIEIVSNNPYQLAKDIRGIGFISADTIARNLGIDKNSLIRAKAGLTHTLLEATSDGHCGLPKKILLQNIQKLLEIEYDIIEQAIIEEVASNVLIIDTIDNVESIFLTSYYIYEKNIAKILVNLTKAPVTWGKIDTVSVLPSIEQELGITLATSQKTAIEKALQHKLMVITGGPGTGKTTLVHSLLRTLSTQHLNIKLCAPTGRAAKRLSESTGLEATTIHRLLEIDPAYGGFKRNEDLPLLCDYLVIDEASMVDISLFHALLKALPHTSALLIVGDVDQLPSIGSGQVLKDIINSRVIPTVKLTEIFRQAATSNIIINAHRVNNGILPDLTSQKKESDFYFIEAEHGEDIINKIIMMIRERIPNKFNLNPINDIQLLCPMQRGGVGARSLNIELQKILNPNYSNGITKFGQTFAIGDKVMQTENNYDKEVYNGDIGVINNINEQDQEVTINFYNRDVVYDYSDLDQITLAYATTIHKSQGSEYPAVIIPLTMQSYMMLKRNLIYTAITRGKKLVIIIGQKKALAISIKDNKTSLRYSKLKEWLIG</sequence>
<dbReference type="SMART" id="SM00382">
    <property type="entry name" value="AAA"/>
    <property type="match status" value="1"/>
</dbReference>
<feature type="domain" description="AAA+ ATPase" evidence="4">
    <location>
        <begin position="340"/>
        <end position="481"/>
    </location>
</feature>
<dbReference type="Pfam" id="PF18335">
    <property type="entry name" value="SH3_13"/>
    <property type="match status" value="1"/>
</dbReference>
<evidence type="ECO:0000256" key="1">
    <source>
        <dbReference type="ARBA" id="ARBA00022741"/>
    </source>
</evidence>
<dbReference type="GO" id="GO:0005524">
    <property type="term" value="F:ATP binding"/>
    <property type="evidence" value="ECO:0007669"/>
    <property type="project" value="UniProtKB-UniRule"/>
</dbReference>
<dbReference type="InterPro" id="IPR050534">
    <property type="entry name" value="Coronavir_polyprotein_1ab"/>
</dbReference>
<dbReference type="InterPro" id="IPR055446">
    <property type="entry name" value="RecD2_N_OB"/>
</dbReference>
<dbReference type="InterPro" id="IPR027417">
    <property type="entry name" value="P-loop_NTPase"/>
</dbReference>
<dbReference type="GO" id="GO:0003677">
    <property type="term" value="F:DNA binding"/>
    <property type="evidence" value="ECO:0007669"/>
    <property type="project" value="UniProtKB-UniRule"/>
</dbReference>
<gene>
    <name evidence="3" type="primary">recD2</name>
    <name evidence="5" type="ORF">UQ52_07870</name>
</gene>
<keyword evidence="3" id="KW-0378">Hydrolase</keyword>
<dbReference type="Gene3D" id="1.10.10.2220">
    <property type="match status" value="1"/>
</dbReference>
<comment type="similarity">
    <text evidence="3">Belongs to the RecD family. RecD2 subfamily.</text>
</comment>
<reference evidence="5 6" key="1">
    <citation type="journal article" date="2016" name="Genome Announc.">
        <title>Genome Sequence of the Tick-Borne Pathogen Rickettsia raoultii.</title>
        <authorList>
            <person name="El Karkouri K."/>
            <person name="Mediannikov O."/>
            <person name="Robert C."/>
            <person name="Raoult D."/>
            <person name="Fournier P.E."/>
        </authorList>
    </citation>
    <scope>NUCLEOTIDE SEQUENCE [LARGE SCALE GENOMIC DNA]</scope>
    <source>
        <strain evidence="5 6">Khabarovsk</strain>
    </source>
</reference>
<dbReference type="EC" id="5.6.2.3" evidence="3"/>
<proteinExistence type="inferred from homology"/>
<protein>
    <recommendedName>
        <fullName evidence="3">ATP-dependent RecD2 DNA helicase</fullName>
        <ecNumber evidence="3">5.6.2.3</ecNumber>
    </recommendedName>
    <alternativeName>
        <fullName evidence="3">DNA 5'-3' helicase subunit RecD2</fullName>
    </alternativeName>
</protein>
<dbReference type="GO" id="GO:0006310">
    <property type="term" value="P:DNA recombination"/>
    <property type="evidence" value="ECO:0007669"/>
    <property type="project" value="InterPro"/>
</dbReference>
<dbReference type="Pfam" id="PF14490">
    <property type="entry name" value="HHH_RecD2"/>
    <property type="match status" value="1"/>
</dbReference>
<evidence type="ECO:0000259" key="4">
    <source>
        <dbReference type="SMART" id="SM00382"/>
    </source>
</evidence>
<dbReference type="InterPro" id="IPR029493">
    <property type="entry name" value="RecD2-like_HHH"/>
</dbReference>
<dbReference type="InterPro" id="IPR041451">
    <property type="entry name" value="RecD2_SH13"/>
</dbReference>
<dbReference type="RefSeq" id="WP_064464983.1">
    <property type="nucleotide sequence ID" value="NZ_CP010971.1"/>
</dbReference>
<dbReference type="Pfam" id="PF13245">
    <property type="entry name" value="AAA_19"/>
    <property type="match status" value="1"/>
</dbReference>
<evidence type="ECO:0000256" key="2">
    <source>
        <dbReference type="ARBA" id="ARBA00022840"/>
    </source>
</evidence>
<dbReference type="Proteomes" id="UP000077462">
    <property type="component" value="Plasmid pRra2"/>
</dbReference>
<name>A0A9N7BFK3_RICCR</name>